<dbReference type="Proteomes" id="UP000287394">
    <property type="component" value="Chromosome"/>
</dbReference>
<evidence type="ECO:0000313" key="1">
    <source>
        <dbReference type="EMBL" id="BDI33468.1"/>
    </source>
</evidence>
<dbReference type="EMBL" id="AP025739">
    <property type="protein sequence ID" value="BDI33468.1"/>
    <property type="molecule type" value="Genomic_DNA"/>
</dbReference>
<name>A0A402D5L3_9BACT</name>
<gene>
    <name evidence="1" type="ORF">CCAX7_55190</name>
</gene>
<keyword evidence="2" id="KW-1185">Reference proteome</keyword>
<dbReference type="KEGG" id="ccot:CCAX7_55190"/>
<reference evidence="1 2" key="1">
    <citation type="journal article" date="2019" name="Int. J. Syst. Evol. Microbiol.">
        <title>Capsulimonas corticalis gen. nov., sp. nov., an aerobic capsulated bacterium, of a novel bacterial order, Capsulimonadales ord. nov., of the class Armatimonadia of the phylum Armatimonadetes.</title>
        <authorList>
            <person name="Li J."/>
            <person name="Kudo C."/>
            <person name="Tonouchi A."/>
        </authorList>
    </citation>
    <scope>NUCLEOTIDE SEQUENCE [LARGE SCALE GENOMIC DNA]</scope>
    <source>
        <strain evidence="1 2">AX-7</strain>
    </source>
</reference>
<protein>
    <submittedName>
        <fullName evidence="1">Uncharacterized protein</fullName>
    </submittedName>
</protein>
<dbReference type="AlphaFoldDB" id="A0A402D5L3"/>
<evidence type="ECO:0000313" key="2">
    <source>
        <dbReference type="Proteomes" id="UP000287394"/>
    </source>
</evidence>
<proteinExistence type="predicted"/>
<dbReference type="RefSeq" id="WP_125206346.1">
    <property type="nucleotide sequence ID" value="NZ_AP025739.1"/>
</dbReference>
<organism evidence="1 2">
    <name type="scientific">Capsulimonas corticalis</name>
    <dbReference type="NCBI Taxonomy" id="2219043"/>
    <lineage>
        <taxon>Bacteria</taxon>
        <taxon>Bacillati</taxon>
        <taxon>Armatimonadota</taxon>
        <taxon>Armatimonadia</taxon>
        <taxon>Capsulimonadales</taxon>
        <taxon>Capsulimonadaceae</taxon>
        <taxon>Capsulimonas</taxon>
    </lineage>
</organism>
<sequence>MPKQLEVYSELRKLRDAMNNGKGCSAQEFANMVAAILGEKERSGGSIIAIENRGVKDYYVIRALASIHGMTNEEMAELVNPDKIK</sequence>
<accession>A0A402D5L3</accession>